<sequence>MFGQGNFSHQFGSDPHNFMQPIQRRPRRPPTVPPGPPRPAQLGPHVYPHAPPFPGPTLPVPPSGMLSSGQSYLTPPPPPPQQVQGSVQLAHSYSTGQQNSPWSHNVHHIPPPLAAPRVLNPPPTPPQGQALYRGPVPPQPANSQGLPLPLPPPPPPPPPPNSTFFAPNPFGNLVKSAQRDSHMPLMVLPPPPPPPSSPPKSPPLPPFSPPPTSSAPCSGTPSMASLPAATVLPHHSQSGPSSTKASSFNVMAFVDNNRESAPDQLDNEAQRHDDPSNRSLPSWGKLHLDLPPPPLKPTDEKIARKIEVLCQYISKNGPGFEDMTRQNELGNPEFQFLFGGKPGSEAAAAYEYFLWMKKKYSLASRLHERQQHSDSSWGPSGVNSSLQLNSVMDAELPPSPADSDMDMEDDITHPEEEQKVYKLLATPNQESVIKSDCVDTEKQLHSPQNVSERSPAKCAISEAVEQGEGPHVSLEDDHYPVGAAISPLHPNIDGSSIYPHKNMGQAIASEALGGMSSEKAPSQLIKGASPFRLLQDYASDDSSENDDKPCLEDVIPARATALPLVKTDVDGHAGSDFRTDLGSIDPSDSEHGLGPGPIPKFAVKCAQGLPSESLHSSIGLQSSVRKTDSISIPIGLGELVDDNHGNQSHDSDTSRKAFEVENASEGGIVPAPSESGRSQKEDLKYKSNRSKVDEFGRLVRENASDSDSNDNRYTRRHVKRGRSWSRSRSPVVRRRSPWRRKEKRSRSRSWSPKRRRSRSKSPPVRRGGEFGGDRTRRDYVQLQPCLDYQRGKCYDGALCRYLHHDSGKSDGARRQRGKVEYREVPPSSKNSEVPEYEHDKAKGEVTRLHDQKDLVVSPRNGGQSVTLHQSREPKVLSVAESERARELIIQLQHTQDMREELVEATFHLPENGSSFPATLVTDADVENLPCDTSAAGPSAFNNSVSQQSQATPTGLVDQNADRQNQISSVHPYPVMGSSSMQDSSESLGVKELFPHISHPVASVSHGTNTPLPPLLPEDYKTMPPTTNYPSFSSAGYPPYQYSLPYQHPHFSVPPNPSWNPLPPPPPRPPYANVTVNATSTQHGLPSLEHQQNQLPPRNEFPSQTLVRPCPSEMQTRSQFGEFHNRSYPLMQASGGPLSNMEDFKSRTLSMSNPVTQQFGRRGPAQGLISSNSSDQSSMHPHPLPFSRDSPARRTESFSGEALLPAQFPYFQQPSHSFQRPAADSVSRYPSDFLDRNQSVDLAMFGGSRILKLYNPYASTFDQPLSSKYSLNAVNQEKDTGHGIKYDAPSKSSHATVDGQAVGNIGSRNSTFSPKSAQYDPLFDSIEPSSNLLRKSDCRQKHEITDESDVLLRIGGSNLALDVEENNKKKEAGAVVVTISPDNDEFGETADAEVGVVENGSPSDPIDMADLAAGDIEIDQVKSPGRSKKSKDSRSMKLFKVALADFVKEVLKPSWRQGNMSKEAFKTIVKKTVDKVSGAMKSHQVPKSQAKINHYIDSSQRKLTKLVMVNLLFSFSFCFSWLSDPALSRSLVCY</sequence>
<dbReference type="InterPro" id="IPR035967">
    <property type="entry name" value="SWAP/Surp_sf"/>
</dbReference>
<feature type="compositionally biased region" description="Pro residues" evidence="3">
    <location>
        <begin position="187"/>
        <end position="213"/>
    </location>
</feature>
<keyword evidence="2" id="KW-0863">Zinc-finger</keyword>
<keyword evidence="7" id="KW-1185">Reference proteome</keyword>
<feature type="compositionally biased region" description="Basic and acidic residues" evidence="3">
    <location>
        <begin position="677"/>
        <end position="713"/>
    </location>
</feature>
<feature type="region of interest" description="Disordered" evidence="3">
    <location>
        <begin position="804"/>
        <end position="837"/>
    </location>
</feature>
<feature type="compositionally biased region" description="Polar residues" evidence="3">
    <location>
        <begin position="82"/>
        <end position="103"/>
    </location>
</feature>
<name>A0AA88X1T6_9ASTE</name>
<feature type="compositionally biased region" description="Basic and acidic residues" evidence="3">
    <location>
        <begin position="569"/>
        <end position="579"/>
    </location>
</feature>
<dbReference type="Gene3D" id="1.10.10.790">
    <property type="entry name" value="Surp module"/>
    <property type="match status" value="1"/>
</dbReference>
<feature type="compositionally biased region" description="Pro residues" evidence="3">
    <location>
        <begin position="29"/>
        <end position="39"/>
    </location>
</feature>
<feature type="compositionally biased region" description="Basic and acidic residues" evidence="3">
    <location>
        <begin position="804"/>
        <end position="823"/>
    </location>
</feature>
<proteinExistence type="predicted"/>
<dbReference type="Proteomes" id="UP001188597">
    <property type="component" value="Unassembled WGS sequence"/>
</dbReference>
<feature type="region of interest" description="Disordered" evidence="3">
    <location>
        <begin position="569"/>
        <end position="599"/>
    </location>
</feature>
<dbReference type="PROSITE" id="PS50103">
    <property type="entry name" value="ZF_C3H1"/>
    <property type="match status" value="1"/>
</dbReference>
<dbReference type="GO" id="GO:0008270">
    <property type="term" value="F:zinc ion binding"/>
    <property type="evidence" value="ECO:0007669"/>
    <property type="project" value="UniProtKB-KW"/>
</dbReference>
<comment type="caution">
    <text evidence="6">The sequence shown here is derived from an EMBL/GenBank/DDBJ whole genome shotgun (WGS) entry which is preliminary data.</text>
</comment>
<evidence type="ECO:0000256" key="2">
    <source>
        <dbReference type="PROSITE-ProRule" id="PRU00723"/>
    </source>
</evidence>
<feature type="compositionally biased region" description="Basic residues" evidence="3">
    <location>
        <begin position="714"/>
        <end position="759"/>
    </location>
</feature>
<dbReference type="GO" id="GO:0003723">
    <property type="term" value="F:RNA binding"/>
    <property type="evidence" value="ECO:0007669"/>
    <property type="project" value="InterPro"/>
</dbReference>
<dbReference type="Pfam" id="PF01805">
    <property type="entry name" value="Surp"/>
    <property type="match status" value="1"/>
</dbReference>
<feature type="compositionally biased region" description="Polar residues" evidence="3">
    <location>
        <begin position="1167"/>
        <end position="1178"/>
    </location>
</feature>
<dbReference type="InterPro" id="IPR000571">
    <property type="entry name" value="Znf_CCCH"/>
</dbReference>
<evidence type="ECO:0000259" key="4">
    <source>
        <dbReference type="PROSITE" id="PS50103"/>
    </source>
</evidence>
<feature type="region of interest" description="Disordered" evidence="3">
    <location>
        <begin position="1157"/>
        <end position="1196"/>
    </location>
</feature>
<evidence type="ECO:0000313" key="6">
    <source>
        <dbReference type="EMBL" id="KAK3037972.1"/>
    </source>
</evidence>
<feature type="compositionally biased region" description="Pro residues" evidence="3">
    <location>
        <begin position="148"/>
        <end position="161"/>
    </location>
</feature>
<dbReference type="PANTHER" id="PTHR36886">
    <property type="entry name" value="PROTEIN FRIGIDA-ESSENTIAL 1"/>
    <property type="match status" value="1"/>
</dbReference>
<dbReference type="EMBL" id="JAVXUP010000109">
    <property type="protein sequence ID" value="KAK3037972.1"/>
    <property type="molecule type" value="Genomic_DNA"/>
</dbReference>
<feature type="compositionally biased region" description="Polar residues" evidence="3">
    <location>
        <begin position="939"/>
        <end position="952"/>
    </location>
</feature>
<evidence type="ECO:0000259" key="5">
    <source>
        <dbReference type="PROSITE" id="PS50128"/>
    </source>
</evidence>
<reference evidence="6" key="1">
    <citation type="submission" date="2022-12" db="EMBL/GenBank/DDBJ databases">
        <title>Draft genome assemblies for two species of Escallonia (Escalloniales).</title>
        <authorList>
            <person name="Chanderbali A."/>
            <person name="Dervinis C."/>
            <person name="Anghel I."/>
            <person name="Soltis D."/>
            <person name="Soltis P."/>
            <person name="Zapata F."/>
        </authorList>
    </citation>
    <scope>NUCLEOTIDE SEQUENCE</scope>
    <source>
        <strain evidence="6">UCBG64.0493</strain>
        <tissue evidence="6">Leaf</tissue>
    </source>
</reference>
<feature type="compositionally biased region" description="Pro residues" evidence="3">
    <location>
        <begin position="109"/>
        <end position="126"/>
    </location>
</feature>
<protein>
    <submittedName>
        <fullName evidence="6">Uncharacterized protein</fullName>
    </submittedName>
</protein>
<organism evidence="6 7">
    <name type="scientific">Escallonia herrerae</name>
    <dbReference type="NCBI Taxonomy" id="1293975"/>
    <lineage>
        <taxon>Eukaryota</taxon>
        <taxon>Viridiplantae</taxon>
        <taxon>Streptophyta</taxon>
        <taxon>Embryophyta</taxon>
        <taxon>Tracheophyta</taxon>
        <taxon>Spermatophyta</taxon>
        <taxon>Magnoliopsida</taxon>
        <taxon>eudicotyledons</taxon>
        <taxon>Gunneridae</taxon>
        <taxon>Pentapetalae</taxon>
        <taxon>asterids</taxon>
        <taxon>campanulids</taxon>
        <taxon>Escalloniales</taxon>
        <taxon>Escalloniaceae</taxon>
        <taxon>Escallonia</taxon>
    </lineage>
</organism>
<feature type="region of interest" description="Disordered" evidence="3">
    <location>
        <begin position="933"/>
        <end position="955"/>
    </location>
</feature>
<feature type="region of interest" description="Disordered" evidence="3">
    <location>
        <begin position="434"/>
        <end position="457"/>
    </location>
</feature>
<feature type="compositionally biased region" description="Basic and acidic residues" evidence="3">
    <location>
        <begin position="766"/>
        <end position="776"/>
    </location>
</feature>
<dbReference type="InterPro" id="IPR052650">
    <property type="entry name" value="Zinc_finger_CCCH"/>
</dbReference>
<evidence type="ECO:0000256" key="1">
    <source>
        <dbReference type="ARBA" id="ARBA00022664"/>
    </source>
</evidence>
<dbReference type="SMART" id="SM00648">
    <property type="entry name" value="SWAP"/>
    <property type="match status" value="1"/>
</dbReference>
<gene>
    <name evidence="6" type="ORF">RJ639_030677</name>
</gene>
<feature type="domain" description="C3H1-type" evidence="4">
    <location>
        <begin position="779"/>
        <end position="806"/>
    </location>
</feature>
<feature type="region of interest" description="Disordered" evidence="3">
    <location>
        <begin position="366"/>
        <end position="409"/>
    </location>
</feature>
<feature type="compositionally biased region" description="Basic and acidic residues" evidence="3">
    <location>
        <begin position="641"/>
        <end position="659"/>
    </location>
</feature>
<keyword evidence="2" id="KW-0479">Metal-binding</keyword>
<feature type="compositionally biased region" description="Pro residues" evidence="3">
    <location>
        <begin position="49"/>
        <end position="62"/>
    </location>
</feature>
<keyword evidence="1" id="KW-0507">mRNA processing</keyword>
<accession>A0AA88X1T6</accession>
<dbReference type="SUPFAM" id="SSF109905">
    <property type="entry name" value="Surp module (SWAP domain)"/>
    <property type="match status" value="1"/>
</dbReference>
<keyword evidence="2" id="KW-0862">Zinc</keyword>
<feature type="zinc finger region" description="C3H1-type" evidence="2">
    <location>
        <begin position="779"/>
        <end position="806"/>
    </location>
</feature>
<feature type="compositionally biased region" description="Polar residues" evidence="3">
    <location>
        <begin position="235"/>
        <end position="249"/>
    </location>
</feature>
<feature type="domain" description="SURP motif" evidence="5">
    <location>
        <begin position="305"/>
        <end position="350"/>
    </location>
</feature>
<feature type="compositionally biased region" description="Polar residues" evidence="3">
    <location>
        <begin position="373"/>
        <end position="390"/>
    </location>
</feature>
<dbReference type="InterPro" id="IPR000061">
    <property type="entry name" value="Surp"/>
</dbReference>
<feature type="region of interest" description="Disordered" evidence="3">
    <location>
        <begin position="636"/>
        <end position="776"/>
    </location>
</feature>
<feature type="region of interest" description="Disordered" evidence="3">
    <location>
        <begin position="1"/>
        <end position="298"/>
    </location>
</feature>
<feature type="compositionally biased region" description="Polar residues" evidence="3">
    <location>
        <begin position="1"/>
        <end position="11"/>
    </location>
</feature>
<evidence type="ECO:0000313" key="7">
    <source>
        <dbReference type="Proteomes" id="UP001188597"/>
    </source>
</evidence>
<dbReference type="PANTHER" id="PTHR36886:SF7">
    <property type="entry name" value="EXPRESSED PROTEIN"/>
    <property type="match status" value="1"/>
</dbReference>
<dbReference type="PROSITE" id="PS50128">
    <property type="entry name" value="SURP"/>
    <property type="match status" value="1"/>
</dbReference>
<evidence type="ECO:0000256" key="3">
    <source>
        <dbReference type="SAM" id="MobiDB-lite"/>
    </source>
</evidence>
<dbReference type="GO" id="GO:0006397">
    <property type="term" value="P:mRNA processing"/>
    <property type="evidence" value="ECO:0007669"/>
    <property type="project" value="UniProtKB-KW"/>
</dbReference>